<feature type="compositionally biased region" description="Basic residues" evidence="1">
    <location>
        <begin position="111"/>
        <end position="120"/>
    </location>
</feature>
<comment type="caution">
    <text evidence="2">The sequence shown here is derived from an EMBL/GenBank/DDBJ whole genome shotgun (WGS) entry which is preliminary data.</text>
</comment>
<name>A0A9W9I7J3_9EURO</name>
<evidence type="ECO:0000313" key="3">
    <source>
        <dbReference type="Proteomes" id="UP001149163"/>
    </source>
</evidence>
<dbReference type="AlphaFoldDB" id="A0A9W9I7J3"/>
<evidence type="ECO:0000313" key="2">
    <source>
        <dbReference type="EMBL" id="KAJ5168020.1"/>
    </source>
</evidence>
<dbReference type="OrthoDB" id="654211at2759"/>
<dbReference type="EMBL" id="JAPQKN010000002">
    <property type="protein sequence ID" value="KAJ5168020.1"/>
    <property type="molecule type" value="Genomic_DNA"/>
</dbReference>
<evidence type="ECO:0000256" key="1">
    <source>
        <dbReference type="SAM" id="MobiDB-lite"/>
    </source>
</evidence>
<keyword evidence="3" id="KW-1185">Reference proteome</keyword>
<feature type="region of interest" description="Disordered" evidence="1">
    <location>
        <begin position="81"/>
        <end position="127"/>
    </location>
</feature>
<proteinExistence type="predicted"/>
<sequence>MSRRQGHIYFSNLPNDFEHMHQSSHVSGRATQAEQFNDPSFDQILSLDQTAPVPAPGTFYENDTPYHTNWLAQLNALNAYSDPSSRTTSQPVVKHHSTKSKAGHPQGSQPKPRRLQRKQVRYTGSPPSPSICKWAQCTRPGPFSCVASLKRHVDTQHVAPRSIPCLDENCEKVFNRKDNMINHLRSVCSVVL</sequence>
<accession>A0A9W9I7J3</accession>
<feature type="compositionally biased region" description="Polar residues" evidence="1">
    <location>
        <begin position="81"/>
        <end position="91"/>
    </location>
</feature>
<evidence type="ECO:0008006" key="4">
    <source>
        <dbReference type="Google" id="ProtNLM"/>
    </source>
</evidence>
<organism evidence="2 3">
    <name type="scientific">Penicillium canariense</name>
    <dbReference type="NCBI Taxonomy" id="189055"/>
    <lineage>
        <taxon>Eukaryota</taxon>
        <taxon>Fungi</taxon>
        <taxon>Dikarya</taxon>
        <taxon>Ascomycota</taxon>
        <taxon>Pezizomycotina</taxon>
        <taxon>Eurotiomycetes</taxon>
        <taxon>Eurotiomycetidae</taxon>
        <taxon>Eurotiales</taxon>
        <taxon>Aspergillaceae</taxon>
        <taxon>Penicillium</taxon>
    </lineage>
</organism>
<feature type="compositionally biased region" description="Basic residues" evidence="1">
    <location>
        <begin position="93"/>
        <end position="102"/>
    </location>
</feature>
<reference evidence="2" key="2">
    <citation type="journal article" date="2023" name="IMA Fungus">
        <title>Comparative genomic study of the Penicillium genus elucidates a diverse pangenome and 15 lateral gene transfer events.</title>
        <authorList>
            <person name="Petersen C."/>
            <person name="Sorensen T."/>
            <person name="Nielsen M.R."/>
            <person name="Sondergaard T.E."/>
            <person name="Sorensen J.L."/>
            <person name="Fitzpatrick D.A."/>
            <person name="Frisvad J.C."/>
            <person name="Nielsen K.L."/>
        </authorList>
    </citation>
    <scope>NUCLEOTIDE SEQUENCE</scope>
    <source>
        <strain evidence="2">IBT 26290</strain>
    </source>
</reference>
<dbReference type="RefSeq" id="XP_056544481.1">
    <property type="nucleotide sequence ID" value="XM_056685739.1"/>
</dbReference>
<protein>
    <recommendedName>
        <fullName evidence="4">C2H2-type domain-containing protein</fullName>
    </recommendedName>
</protein>
<dbReference type="Proteomes" id="UP001149163">
    <property type="component" value="Unassembled WGS sequence"/>
</dbReference>
<dbReference type="GeneID" id="81424915"/>
<reference evidence="2" key="1">
    <citation type="submission" date="2022-11" db="EMBL/GenBank/DDBJ databases">
        <authorList>
            <person name="Petersen C."/>
        </authorList>
    </citation>
    <scope>NUCLEOTIDE SEQUENCE</scope>
    <source>
        <strain evidence="2">IBT 26290</strain>
    </source>
</reference>
<dbReference type="Gene3D" id="3.30.160.60">
    <property type="entry name" value="Classic Zinc Finger"/>
    <property type="match status" value="1"/>
</dbReference>
<gene>
    <name evidence="2" type="ORF">N7482_003614</name>
</gene>